<dbReference type="Gene3D" id="3.40.50.720">
    <property type="entry name" value="NAD(P)-binding Rossmann-like Domain"/>
    <property type="match status" value="1"/>
</dbReference>
<evidence type="ECO:0000313" key="12">
    <source>
        <dbReference type="EMBL" id="AJA10119.1"/>
    </source>
</evidence>
<dbReference type="SUPFAM" id="SSF51735">
    <property type="entry name" value="NAD(P)-binding Rossmann-fold domains"/>
    <property type="match status" value="1"/>
</dbReference>
<dbReference type="AlphaFoldDB" id="A0A0A7PJG5"/>
<dbReference type="STRING" id="1515612.SKP52_16225"/>
<feature type="transmembrane region" description="Helical" evidence="10">
    <location>
        <begin position="290"/>
        <end position="309"/>
    </location>
</feature>
<evidence type="ECO:0000259" key="11">
    <source>
        <dbReference type="PROSITE" id="PS51201"/>
    </source>
</evidence>
<dbReference type="InterPro" id="IPR003148">
    <property type="entry name" value="RCK_N"/>
</dbReference>
<feature type="transmembrane region" description="Helical" evidence="10">
    <location>
        <begin position="378"/>
        <end position="400"/>
    </location>
</feature>
<keyword evidence="13" id="KW-1185">Reference proteome</keyword>
<evidence type="ECO:0000256" key="10">
    <source>
        <dbReference type="SAM" id="Phobius"/>
    </source>
</evidence>
<comment type="subcellular location">
    <subcellularLocation>
        <location evidence="1">Endomembrane system</location>
        <topology evidence="1">Multi-pass membrane protein</topology>
    </subcellularLocation>
</comment>
<gene>
    <name evidence="12" type="ORF">SKP52_16225</name>
</gene>
<feature type="transmembrane region" description="Helical" evidence="10">
    <location>
        <begin position="316"/>
        <end position="340"/>
    </location>
</feature>
<dbReference type="RefSeq" id="WP_039576357.1">
    <property type="nucleotide sequence ID" value="NZ_CP009122.1"/>
</dbReference>
<dbReference type="GO" id="GO:0015297">
    <property type="term" value="F:antiporter activity"/>
    <property type="evidence" value="ECO:0007669"/>
    <property type="project" value="UniProtKB-KW"/>
</dbReference>
<keyword evidence="6" id="KW-0630">Potassium</keyword>
<dbReference type="PANTHER" id="PTHR46157:SF8">
    <property type="entry name" value="GLUTATHIONE-REGULATED POTASSIUM-EFFLUX SYSTEM PROTEIN"/>
    <property type="match status" value="1"/>
</dbReference>
<keyword evidence="5 10" id="KW-0812">Transmembrane</keyword>
<dbReference type="Pfam" id="PF02254">
    <property type="entry name" value="TrkA_N"/>
    <property type="match status" value="1"/>
</dbReference>
<keyword evidence="7 10" id="KW-1133">Transmembrane helix</keyword>
<keyword evidence="4" id="KW-0633">Potassium transport</keyword>
<dbReference type="GO" id="GO:1902600">
    <property type="term" value="P:proton transmembrane transport"/>
    <property type="evidence" value="ECO:0007669"/>
    <property type="project" value="InterPro"/>
</dbReference>
<dbReference type="GO" id="GO:0006813">
    <property type="term" value="P:potassium ion transport"/>
    <property type="evidence" value="ECO:0007669"/>
    <property type="project" value="UniProtKB-KW"/>
</dbReference>
<feature type="transmembrane region" description="Helical" evidence="10">
    <location>
        <begin position="135"/>
        <end position="153"/>
    </location>
</feature>
<evidence type="ECO:0000256" key="8">
    <source>
        <dbReference type="ARBA" id="ARBA00023065"/>
    </source>
</evidence>
<dbReference type="OrthoDB" id="9781411at2"/>
<dbReference type="PANTHER" id="PTHR46157">
    <property type="entry name" value="K(+) EFFLUX ANTIPORTER 3, CHLOROPLASTIC"/>
    <property type="match status" value="1"/>
</dbReference>
<dbReference type="HOGENOM" id="CLU_005126_9_3_5"/>
<feature type="transmembrane region" description="Helical" evidence="10">
    <location>
        <begin position="24"/>
        <end position="44"/>
    </location>
</feature>
<protein>
    <submittedName>
        <fullName evidence="12">Sodium/hydrogen exchanger</fullName>
    </submittedName>
</protein>
<evidence type="ECO:0000256" key="3">
    <source>
        <dbReference type="ARBA" id="ARBA00022449"/>
    </source>
</evidence>
<dbReference type="PROSITE" id="PS51201">
    <property type="entry name" value="RCK_N"/>
    <property type="match status" value="1"/>
</dbReference>
<keyword evidence="3" id="KW-0050">Antiport</keyword>
<dbReference type="InterPro" id="IPR036291">
    <property type="entry name" value="NAD(P)-bd_dom_sf"/>
</dbReference>
<dbReference type="InterPro" id="IPR006153">
    <property type="entry name" value="Cation/H_exchanger_TM"/>
</dbReference>
<dbReference type="InterPro" id="IPR038770">
    <property type="entry name" value="Na+/solute_symporter_sf"/>
</dbReference>
<feature type="transmembrane region" description="Helical" evidence="10">
    <location>
        <begin position="241"/>
        <end position="270"/>
    </location>
</feature>
<evidence type="ECO:0000256" key="5">
    <source>
        <dbReference type="ARBA" id="ARBA00022692"/>
    </source>
</evidence>
<evidence type="ECO:0000313" key="13">
    <source>
        <dbReference type="Proteomes" id="UP000030907"/>
    </source>
</evidence>
<feature type="transmembrane region" description="Helical" evidence="10">
    <location>
        <begin position="51"/>
        <end position="71"/>
    </location>
</feature>
<dbReference type="GO" id="GO:0012505">
    <property type="term" value="C:endomembrane system"/>
    <property type="evidence" value="ECO:0007669"/>
    <property type="project" value="UniProtKB-SubCell"/>
</dbReference>
<feature type="transmembrane region" description="Helical" evidence="10">
    <location>
        <begin position="206"/>
        <end position="229"/>
    </location>
</feature>
<evidence type="ECO:0000256" key="4">
    <source>
        <dbReference type="ARBA" id="ARBA00022538"/>
    </source>
</evidence>
<organism evidence="12 13">
    <name type="scientific">Sphingopyxis fribergensis</name>
    <dbReference type="NCBI Taxonomy" id="1515612"/>
    <lineage>
        <taxon>Bacteria</taxon>
        <taxon>Pseudomonadati</taxon>
        <taxon>Pseudomonadota</taxon>
        <taxon>Alphaproteobacteria</taxon>
        <taxon>Sphingomonadales</taxon>
        <taxon>Sphingomonadaceae</taxon>
        <taxon>Sphingopyxis</taxon>
    </lineage>
</organism>
<dbReference type="KEGG" id="sphk:SKP52_16225"/>
<feature type="transmembrane region" description="Helical" evidence="10">
    <location>
        <begin position="173"/>
        <end position="194"/>
    </location>
</feature>
<dbReference type="Proteomes" id="UP000030907">
    <property type="component" value="Chromosome"/>
</dbReference>
<dbReference type="Gene3D" id="1.20.1530.20">
    <property type="match status" value="1"/>
</dbReference>
<keyword evidence="2" id="KW-0813">Transport</keyword>
<name>A0A0A7PJG5_9SPHN</name>
<evidence type="ECO:0000256" key="7">
    <source>
        <dbReference type="ARBA" id="ARBA00022989"/>
    </source>
</evidence>
<feature type="transmembrane region" description="Helical" evidence="10">
    <location>
        <begin position="346"/>
        <end position="366"/>
    </location>
</feature>
<dbReference type="Pfam" id="PF00999">
    <property type="entry name" value="Na_H_Exchanger"/>
    <property type="match status" value="1"/>
</dbReference>
<feature type="transmembrane region" description="Helical" evidence="10">
    <location>
        <begin position="107"/>
        <end position="129"/>
    </location>
</feature>
<keyword evidence="8" id="KW-0406">Ion transport</keyword>
<evidence type="ECO:0000256" key="2">
    <source>
        <dbReference type="ARBA" id="ARBA00022448"/>
    </source>
</evidence>
<feature type="transmembrane region" description="Helical" evidence="10">
    <location>
        <begin position="77"/>
        <end position="95"/>
    </location>
</feature>
<sequence>MNLLALTAAAAAEAAEKVGEAATDTALVEGAILLGVATLFVLIFRRLGLGAVLGYLIAGAVVGPHGLGLVGGGESKLAFAELGIAFLLFLVGLELSPRRLWDMRRAIFGLGLMQVVVTGLILTGLIYLTLGFSPAASLALGLPLALSSTAQVLPGLKSSGRINSPFGEKAFSILLFQDLAIVPMITIVAVLSRAPADPSAPSGWQMAFFTLWAIVVLVLAGRFIVNPLLRIVGRYGERELFVIVGLLTILASAALMHSLHLSTALGAFIAGVMLADSPYRHEIESDVEPFRLILLGLFFLAVGMVLDIGAVMERPLLVLTLALGLVAVKVVVLTLIVRAFGKSWQAALGLGLLLSQGGEFGFLLFAQAADALLIEPEAASLFSAVVTLSMVTTPFLMLFARNLEFSPGADEPDLDDPEGAPRGSAIVVGYGRFGQIVSQMLHGVACSVTLIDKKPSQIELSSRFDTKVYFGDGLRIDLLRRAGAEEARLIIFCIDDASVDAAALKPIVEAFPNAKILMRVFDRRQLLAIDGAGVDTVVREVFESSIAMGLTALRYLDVDPSEMDDVEATLRHLDETRLQAQLDGGDLSAGMDHRFKPGGGREADSVLEKFRRKRLAAKIAREEDEAMGLTSES</sequence>
<feature type="domain" description="RCK N-terminal" evidence="11">
    <location>
        <begin position="422"/>
        <end position="538"/>
    </location>
</feature>
<dbReference type="EMBL" id="CP009122">
    <property type="protein sequence ID" value="AJA10119.1"/>
    <property type="molecule type" value="Genomic_DNA"/>
</dbReference>
<reference evidence="12 13" key="1">
    <citation type="journal article" date="2015" name="Int. J. Syst. Evol. Microbiol.">
        <title>Description of Sphingopyxis fribergensis sp. nov. - a soil bacterium with the ability to degrade styrene and phenylacetic acid.</title>
        <authorList>
            <person name="Oelschlagel M."/>
            <person name="Ruckert C."/>
            <person name="Kalinowski J."/>
            <person name="Schmidt G."/>
            <person name="Schlomann M."/>
            <person name="Tischler D."/>
        </authorList>
    </citation>
    <scope>NUCLEOTIDE SEQUENCE [LARGE SCALE GENOMIC DNA]</scope>
    <source>
        <strain evidence="12 13">Kp5.2</strain>
    </source>
</reference>
<proteinExistence type="predicted"/>
<evidence type="ECO:0000256" key="1">
    <source>
        <dbReference type="ARBA" id="ARBA00004127"/>
    </source>
</evidence>
<dbReference type="FunFam" id="3.40.50.720:FF:000036">
    <property type="entry name" value="Glutathione-regulated potassium-efflux system protein KefB"/>
    <property type="match status" value="1"/>
</dbReference>
<accession>A0A0A7PJG5</accession>
<evidence type="ECO:0000256" key="9">
    <source>
        <dbReference type="ARBA" id="ARBA00023136"/>
    </source>
</evidence>
<evidence type="ECO:0000256" key="6">
    <source>
        <dbReference type="ARBA" id="ARBA00022958"/>
    </source>
</evidence>
<keyword evidence="9 10" id="KW-0472">Membrane</keyword>
<dbReference type="GO" id="GO:0005886">
    <property type="term" value="C:plasma membrane"/>
    <property type="evidence" value="ECO:0007669"/>
    <property type="project" value="TreeGrafter"/>
</dbReference>